<reference evidence="1 2" key="1">
    <citation type="journal article" date="2020" name="Nature">
        <title>Six reference-quality genomes reveal evolution of bat adaptations.</title>
        <authorList>
            <person name="Jebb D."/>
            <person name="Huang Z."/>
            <person name="Pippel M."/>
            <person name="Hughes G.M."/>
            <person name="Lavrichenko K."/>
            <person name="Devanna P."/>
            <person name="Winkler S."/>
            <person name="Jermiin L.S."/>
            <person name="Skirmuntt E.C."/>
            <person name="Katzourakis A."/>
            <person name="Burkitt-Gray L."/>
            <person name="Ray D.A."/>
            <person name="Sullivan K.A.M."/>
            <person name="Roscito J.G."/>
            <person name="Kirilenko B.M."/>
            <person name="Davalos L.M."/>
            <person name="Corthals A.P."/>
            <person name="Power M.L."/>
            <person name="Jones G."/>
            <person name="Ransome R.D."/>
            <person name="Dechmann D.K.N."/>
            <person name="Locatelli A.G."/>
            <person name="Puechmaille S.J."/>
            <person name="Fedrigo O."/>
            <person name="Jarvis E.D."/>
            <person name="Hiller M."/>
            <person name="Vernes S.C."/>
            <person name="Myers E.W."/>
            <person name="Teeling E.C."/>
        </authorList>
    </citation>
    <scope>NUCLEOTIDE SEQUENCE [LARGE SCALE GENOMIC DNA]</scope>
    <source>
        <strain evidence="1">MPipKuh1</strain>
        <tissue evidence="1">Flight muscle</tissue>
    </source>
</reference>
<gene>
    <name evidence="1" type="ORF">mPipKuh1_009478</name>
</gene>
<dbReference type="AlphaFoldDB" id="A0A7J7ZJP2"/>
<accession>A0A7J7ZJP2</accession>
<proteinExistence type="predicted"/>
<keyword evidence="2" id="KW-1185">Reference proteome</keyword>
<comment type="caution">
    <text evidence="1">The sequence shown here is derived from an EMBL/GenBank/DDBJ whole genome shotgun (WGS) entry which is preliminary data.</text>
</comment>
<name>A0A7J7ZJP2_PIPKU</name>
<evidence type="ECO:0000313" key="1">
    <source>
        <dbReference type="EMBL" id="KAF6374255.1"/>
    </source>
</evidence>
<protein>
    <submittedName>
        <fullName evidence="1">Uncharacterized protein</fullName>
    </submittedName>
</protein>
<organism evidence="1 2">
    <name type="scientific">Pipistrellus kuhlii</name>
    <name type="common">Kuhl's pipistrelle</name>
    <dbReference type="NCBI Taxonomy" id="59472"/>
    <lineage>
        <taxon>Eukaryota</taxon>
        <taxon>Metazoa</taxon>
        <taxon>Chordata</taxon>
        <taxon>Craniata</taxon>
        <taxon>Vertebrata</taxon>
        <taxon>Euteleostomi</taxon>
        <taxon>Mammalia</taxon>
        <taxon>Eutheria</taxon>
        <taxon>Laurasiatheria</taxon>
        <taxon>Chiroptera</taxon>
        <taxon>Yangochiroptera</taxon>
        <taxon>Vespertilionidae</taxon>
        <taxon>Pipistrellus</taxon>
    </lineage>
</organism>
<dbReference type="EMBL" id="JACAGB010000003">
    <property type="protein sequence ID" value="KAF6374255.1"/>
    <property type="molecule type" value="Genomic_DNA"/>
</dbReference>
<dbReference type="Proteomes" id="UP000558488">
    <property type="component" value="Unassembled WGS sequence"/>
</dbReference>
<sequence>MTTLPSPSANGLGYLESSADNGVGQAAGHQERRSGVANSGLTICVIVRLHVVLDVTWIIHWPMELDSTSQIEWALTPLDAIGPSRVDDPQATVCHITATLETVCCLSPVYCDAGIKSCCLPVAP</sequence>
<evidence type="ECO:0000313" key="2">
    <source>
        <dbReference type="Proteomes" id="UP000558488"/>
    </source>
</evidence>